<dbReference type="Proteomes" id="UP000007490">
    <property type="component" value="Chromosome"/>
</dbReference>
<reference evidence="1 2" key="2">
    <citation type="journal article" date="2014" name="Int. J. Syst. Evol. Microbiol.">
        <title>Methanobacterium paludis sp. nov. and a novel strain of Methanobacterium lacus isolated from northern peatlands.</title>
        <authorList>
            <person name="Cadillo-Quiroz H."/>
            <person name="Brauer S.L."/>
            <person name="Goodson N."/>
            <person name="Yavitt J.B."/>
            <person name="Zinder S.H."/>
        </authorList>
    </citation>
    <scope>NUCLEOTIDE SEQUENCE [LARGE SCALE GENOMIC DNA]</scope>
    <source>
        <strain evidence="1 2">AL-21</strain>
    </source>
</reference>
<dbReference type="eggNOG" id="arCOG03886">
    <property type="taxonomic scope" value="Archaea"/>
</dbReference>
<proteinExistence type="predicted"/>
<accession>F0T7M1</accession>
<dbReference type="KEGG" id="mel:Metbo_1349"/>
<organism evidence="1 2">
    <name type="scientific">Methanobacterium lacus (strain AL-21)</name>
    <dbReference type="NCBI Taxonomy" id="877455"/>
    <lineage>
        <taxon>Archaea</taxon>
        <taxon>Methanobacteriati</taxon>
        <taxon>Methanobacteriota</taxon>
        <taxon>Methanomada group</taxon>
        <taxon>Methanobacteria</taxon>
        <taxon>Methanobacteriales</taxon>
        <taxon>Methanobacteriaceae</taxon>
        <taxon>Methanobacterium</taxon>
    </lineage>
</organism>
<protein>
    <submittedName>
        <fullName evidence="1">Uncharacterized protein</fullName>
    </submittedName>
</protein>
<keyword evidence="2" id="KW-1185">Reference proteome</keyword>
<evidence type="ECO:0000313" key="1">
    <source>
        <dbReference type="EMBL" id="ADZ09589.1"/>
    </source>
</evidence>
<evidence type="ECO:0000313" key="2">
    <source>
        <dbReference type="Proteomes" id="UP000007490"/>
    </source>
</evidence>
<sequence>MGDWLKRITISIESELDMKFRKKASQKYQFERGWYSIAVAEAMTYWAEGKDQEIASNKSGPNTPLKDHLDQAMLDKINSELNLEDENLFENFESLINHINNDTQHKLLIEREKGNIVIKMGNDNVSDLKTNLESFMFLYRSLGVILSALEETSKEKFGIVGMGEIPPVYIKKITD</sequence>
<reference evidence="2" key="1">
    <citation type="submission" date="2011-02" db="EMBL/GenBank/DDBJ databases">
        <title>Complete sequence of Methanobacterium sp. AL-21.</title>
        <authorList>
            <consortium name="US DOE Joint Genome Institute"/>
            <person name="Lucas S."/>
            <person name="Copeland A."/>
            <person name="Lapidus A."/>
            <person name="Cheng J.-F."/>
            <person name="Goodwin L."/>
            <person name="Pitluck S."/>
            <person name="Chertkov O."/>
            <person name="Detter J.C."/>
            <person name="Han C."/>
            <person name="Tapia R."/>
            <person name="Land M."/>
            <person name="Hauser L."/>
            <person name="Kyrpides N."/>
            <person name="Ivanova N."/>
            <person name="Mikhailova N."/>
            <person name="Pagani I."/>
            <person name="Cadillo-Quiroz H."/>
            <person name="Imachi H."/>
            <person name="Zinder S."/>
            <person name="Liu W."/>
            <person name="Woyke T."/>
        </authorList>
    </citation>
    <scope>NUCLEOTIDE SEQUENCE [LARGE SCALE GENOMIC DNA]</scope>
    <source>
        <strain evidence="2">AL-21</strain>
    </source>
</reference>
<dbReference type="AlphaFoldDB" id="F0T7M1"/>
<dbReference type="EMBL" id="CP002551">
    <property type="protein sequence ID" value="ADZ09589.1"/>
    <property type="molecule type" value="Genomic_DNA"/>
</dbReference>
<dbReference type="STRING" id="877455.Metbo_1349"/>
<dbReference type="HOGENOM" id="CLU_1529242_0_0_2"/>
<name>F0T7M1_METLA</name>
<gene>
    <name evidence="1" type="ordered locus">Metbo_1349</name>
</gene>